<dbReference type="InterPro" id="IPR036097">
    <property type="entry name" value="HisK_dim/P_sf"/>
</dbReference>
<dbReference type="Pfam" id="PF00672">
    <property type="entry name" value="HAMP"/>
    <property type="match status" value="1"/>
</dbReference>
<dbReference type="OrthoDB" id="9804645at2"/>
<keyword evidence="5" id="KW-0597">Phosphoprotein</keyword>
<feature type="domain" description="Histidine kinase" evidence="16">
    <location>
        <begin position="276"/>
        <end position="499"/>
    </location>
</feature>
<dbReference type="InterPro" id="IPR005467">
    <property type="entry name" value="His_kinase_dom"/>
</dbReference>
<dbReference type="Pfam" id="PF00512">
    <property type="entry name" value="HisKA"/>
    <property type="match status" value="1"/>
</dbReference>
<dbReference type="PATRIC" id="fig|28229.3.peg.4706"/>
<dbReference type="InterPro" id="IPR036890">
    <property type="entry name" value="HATPase_C_sf"/>
</dbReference>
<evidence type="ECO:0000256" key="5">
    <source>
        <dbReference type="ARBA" id="ARBA00022553"/>
    </source>
</evidence>
<dbReference type="CDD" id="cd06225">
    <property type="entry name" value="HAMP"/>
    <property type="match status" value="1"/>
</dbReference>
<dbReference type="PROSITE" id="PS50885">
    <property type="entry name" value="HAMP"/>
    <property type="match status" value="1"/>
</dbReference>
<name>A0A099KA42_COLPS</name>
<keyword evidence="11 15" id="KW-1133">Transmembrane helix</keyword>
<dbReference type="SUPFAM" id="SSF47384">
    <property type="entry name" value="Homodimeric domain of signal transducing histidine kinase"/>
    <property type="match status" value="1"/>
</dbReference>
<keyword evidence="8" id="KW-0547">Nucleotide-binding</keyword>
<evidence type="ECO:0000256" key="2">
    <source>
        <dbReference type="ARBA" id="ARBA00004651"/>
    </source>
</evidence>
<protein>
    <recommendedName>
        <fullName evidence="3">histidine kinase</fullName>
        <ecNumber evidence="3">2.7.13.3</ecNumber>
    </recommendedName>
</protein>
<dbReference type="InterPro" id="IPR004358">
    <property type="entry name" value="Sig_transdc_His_kin-like_C"/>
</dbReference>
<evidence type="ECO:0000256" key="9">
    <source>
        <dbReference type="ARBA" id="ARBA00022777"/>
    </source>
</evidence>
<dbReference type="PANTHER" id="PTHR45528:SF1">
    <property type="entry name" value="SENSOR HISTIDINE KINASE CPXA"/>
    <property type="match status" value="1"/>
</dbReference>
<evidence type="ECO:0000313" key="18">
    <source>
        <dbReference type="EMBL" id="KGJ86488.1"/>
    </source>
</evidence>
<dbReference type="SMART" id="SM00304">
    <property type="entry name" value="HAMP"/>
    <property type="match status" value="1"/>
</dbReference>
<evidence type="ECO:0000256" key="10">
    <source>
        <dbReference type="ARBA" id="ARBA00022840"/>
    </source>
</evidence>
<evidence type="ECO:0000259" key="17">
    <source>
        <dbReference type="PROSITE" id="PS50885"/>
    </source>
</evidence>
<dbReference type="AlphaFoldDB" id="A0A099KA42"/>
<dbReference type="GO" id="GO:0000155">
    <property type="term" value="F:phosphorelay sensor kinase activity"/>
    <property type="evidence" value="ECO:0007669"/>
    <property type="project" value="InterPro"/>
</dbReference>
<dbReference type="SMART" id="SM00388">
    <property type="entry name" value="HisKA"/>
    <property type="match status" value="1"/>
</dbReference>
<dbReference type="InterPro" id="IPR003660">
    <property type="entry name" value="HAMP_dom"/>
</dbReference>
<comment type="subcellular location">
    <subcellularLocation>
        <location evidence="2">Cell membrane</location>
        <topology evidence="2">Multi-pass membrane protein</topology>
    </subcellularLocation>
</comment>
<dbReference type="InterPro" id="IPR003661">
    <property type="entry name" value="HisK_dim/P_dom"/>
</dbReference>
<sequence length="499" mass="57100">MKIQNKLFVFLFSYSLILVTVLVLLIQWSIGKGMVEYVISKEIDTLKPVLTNLSKEYQKENNWRSMTDNHPRFRQLISEQLTGSDFESKQKKFPPEHRRFNKTEHRPAHMPEHMPMHRPPPPKGFGKRPPPESEAHYALLDIDKKLIVGNYLKTLEYVKTPININNQVIGYFAISKRNQLTQGYEVDFIKQQQHYLWLIGLFVMSLVVLVTLPLARHVVEPIKLITRGMHKLTQGDYQQTIELKRQDELSELSRDYNELALTLAENENARKRWLANISHELRTPVAILRGELEAMLDKVRPITENNIASANDEVKHLQRLIDDLNLLTSADIGGMRYRKQTEELVSLIQSEADKYRGYLADAGIELTLELGSQQSNIYADKNRLFQLFENIINNAIKYSSATQFHISITFEKSTKNVAENILSDVTITLADNGVGVDEVHFIHLFEHLYRVEDSRNRKTGGSGLGLSICRHIVTAHQGEISAQKSNLGGLAVKISLPLS</sequence>
<dbReference type="PRINTS" id="PR00344">
    <property type="entry name" value="BCTRLSENSOR"/>
</dbReference>
<evidence type="ECO:0000256" key="11">
    <source>
        <dbReference type="ARBA" id="ARBA00022989"/>
    </source>
</evidence>
<keyword evidence="9 18" id="KW-0418">Kinase</keyword>
<keyword evidence="7 15" id="KW-0812">Transmembrane</keyword>
<dbReference type="Pfam" id="PF02518">
    <property type="entry name" value="HATPase_c"/>
    <property type="match status" value="1"/>
</dbReference>
<proteinExistence type="predicted"/>
<evidence type="ECO:0000256" key="8">
    <source>
        <dbReference type="ARBA" id="ARBA00022741"/>
    </source>
</evidence>
<evidence type="ECO:0000256" key="12">
    <source>
        <dbReference type="ARBA" id="ARBA00023012"/>
    </source>
</evidence>
<keyword evidence="13 15" id="KW-0472">Membrane</keyword>
<dbReference type="SMART" id="SM00387">
    <property type="entry name" value="HATPase_c"/>
    <property type="match status" value="1"/>
</dbReference>
<dbReference type="InterPro" id="IPR003594">
    <property type="entry name" value="HATPase_dom"/>
</dbReference>
<dbReference type="Gene3D" id="1.10.287.130">
    <property type="match status" value="1"/>
</dbReference>
<gene>
    <name evidence="18" type="ORF">GAB14E_0761</name>
</gene>
<dbReference type="Proteomes" id="UP000029868">
    <property type="component" value="Unassembled WGS sequence"/>
</dbReference>
<reference evidence="18 19" key="1">
    <citation type="submission" date="2014-08" db="EMBL/GenBank/DDBJ databases">
        <title>Genomic and Phenotypic Diversity of Colwellia psychrerythraea strains from Disparate Marine Basins.</title>
        <authorList>
            <person name="Techtmann S.M."/>
            <person name="Stelling S.C."/>
            <person name="Utturkar S.M."/>
            <person name="Alshibli N."/>
            <person name="Harris A."/>
            <person name="Brown S.D."/>
            <person name="Hazen T.C."/>
        </authorList>
    </citation>
    <scope>NUCLEOTIDE SEQUENCE [LARGE SCALE GENOMIC DNA]</scope>
    <source>
        <strain evidence="18 19">GAB14E</strain>
    </source>
</reference>
<feature type="domain" description="HAMP" evidence="17">
    <location>
        <begin position="216"/>
        <end position="268"/>
    </location>
</feature>
<dbReference type="PANTHER" id="PTHR45528">
    <property type="entry name" value="SENSOR HISTIDINE KINASE CPXA"/>
    <property type="match status" value="1"/>
</dbReference>
<dbReference type="EMBL" id="JQEC01000075">
    <property type="protein sequence ID" value="KGJ86488.1"/>
    <property type="molecule type" value="Genomic_DNA"/>
</dbReference>
<comment type="catalytic activity">
    <reaction evidence="1">
        <text>ATP + protein L-histidine = ADP + protein N-phospho-L-histidine.</text>
        <dbReference type="EC" id="2.7.13.3"/>
    </reaction>
</comment>
<dbReference type="CDD" id="cd00082">
    <property type="entry name" value="HisKA"/>
    <property type="match status" value="1"/>
</dbReference>
<evidence type="ECO:0000256" key="15">
    <source>
        <dbReference type="SAM" id="Phobius"/>
    </source>
</evidence>
<dbReference type="EC" id="2.7.13.3" evidence="3"/>
<keyword evidence="4" id="KW-1003">Cell membrane</keyword>
<dbReference type="Gene3D" id="6.10.340.10">
    <property type="match status" value="1"/>
</dbReference>
<dbReference type="GO" id="GO:0005524">
    <property type="term" value="F:ATP binding"/>
    <property type="evidence" value="ECO:0007669"/>
    <property type="project" value="UniProtKB-KW"/>
</dbReference>
<evidence type="ECO:0000256" key="4">
    <source>
        <dbReference type="ARBA" id="ARBA00022475"/>
    </source>
</evidence>
<evidence type="ECO:0000256" key="6">
    <source>
        <dbReference type="ARBA" id="ARBA00022679"/>
    </source>
</evidence>
<evidence type="ECO:0000256" key="13">
    <source>
        <dbReference type="ARBA" id="ARBA00023136"/>
    </source>
</evidence>
<feature type="transmembrane region" description="Helical" evidence="15">
    <location>
        <begin position="7"/>
        <end position="30"/>
    </location>
</feature>
<keyword evidence="10" id="KW-0067">ATP-binding</keyword>
<evidence type="ECO:0000256" key="1">
    <source>
        <dbReference type="ARBA" id="ARBA00000085"/>
    </source>
</evidence>
<feature type="region of interest" description="Disordered" evidence="14">
    <location>
        <begin position="104"/>
        <end position="131"/>
    </location>
</feature>
<feature type="compositionally biased region" description="Basic and acidic residues" evidence="14">
    <location>
        <begin position="104"/>
        <end position="115"/>
    </location>
</feature>
<dbReference type="InterPro" id="IPR050398">
    <property type="entry name" value="HssS/ArlS-like"/>
</dbReference>
<dbReference type="SUPFAM" id="SSF158472">
    <property type="entry name" value="HAMP domain-like"/>
    <property type="match status" value="1"/>
</dbReference>
<evidence type="ECO:0000259" key="16">
    <source>
        <dbReference type="PROSITE" id="PS50109"/>
    </source>
</evidence>
<evidence type="ECO:0000256" key="7">
    <source>
        <dbReference type="ARBA" id="ARBA00022692"/>
    </source>
</evidence>
<evidence type="ECO:0000256" key="14">
    <source>
        <dbReference type="SAM" id="MobiDB-lite"/>
    </source>
</evidence>
<keyword evidence="12" id="KW-0902">Two-component regulatory system</keyword>
<keyword evidence="6" id="KW-0808">Transferase</keyword>
<dbReference type="Gene3D" id="3.30.565.10">
    <property type="entry name" value="Histidine kinase-like ATPase, C-terminal domain"/>
    <property type="match status" value="1"/>
</dbReference>
<comment type="caution">
    <text evidence="18">The sequence shown here is derived from an EMBL/GenBank/DDBJ whole genome shotgun (WGS) entry which is preliminary data.</text>
</comment>
<feature type="transmembrane region" description="Helical" evidence="15">
    <location>
        <begin position="195"/>
        <end position="215"/>
    </location>
</feature>
<evidence type="ECO:0000313" key="19">
    <source>
        <dbReference type="Proteomes" id="UP000029868"/>
    </source>
</evidence>
<dbReference type="GO" id="GO:0005886">
    <property type="term" value="C:plasma membrane"/>
    <property type="evidence" value="ECO:0007669"/>
    <property type="project" value="UniProtKB-SubCell"/>
</dbReference>
<dbReference type="RefSeq" id="WP_033084622.1">
    <property type="nucleotide sequence ID" value="NZ_JQEC01000075.1"/>
</dbReference>
<organism evidence="18 19">
    <name type="scientific">Colwellia psychrerythraea</name>
    <name type="common">Vibrio psychroerythus</name>
    <dbReference type="NCBI Taxonomy" id="28229"/>
    <lineage>
        <taxon>Bacteria</taxon>
        <taxon>Pseudomonadati</taxon>
        <taxon>Pseudomonadota</taxon>
        <taxon>Gammaproteobacteria</taxon>
        <taxon>Alteromonadales</taxon>
        <taxon>Colwelliaceae</taxon>
        <taxon>Colwellia</taxon>
    </lineage>
</organism>
<dbReference type="PROSITE" id="PS50109">
    <property type="entry name" value="HIS_KIN"/>
    <property type="match status" value="1"/>
</dbReference>
<evidence type="ECO:0000256" key="3">
    <source>
        <dbReference type="ARBA" id="ARBA00012438"/>
    </source>
</evidence>
<accession>A0A099KA42</accession>
<dbReference type="SUPFAM" id="SSF55874">
    <property type="entry name" value="ATPase domain of HSP90 chaperone/DNA topoisomerase II/histidine kinase"/>
    <property type="match status" value="1"/>
</dbReference>